<proteinExistence type="predicted"/>
<dbReference type="OrthoDB" id="2578740at2759"/>
<dbReference type="Pfam" id="PF02129">
    <property type="entry name" value="Peptidase_S15"/>
    <property type="match status" value="1"/>
</dbReference>
<comment type="caution">
    <text evidence="3">The sequence shown here is derived from an EMBL/GenBank/DDBJ whole genome shotgun (WGS) entry which is preliminary data.</text>
</comment>
<dbReference type="Gene3D" id="2.60.120.260">
    <property type="entry name" value="Galactose-binding domain-like"/>
    <property type="match status" value="1"/>
</dbReference>
<evidence type="ECO:0000313" key="4">
    <source>
        <dbReference type="Proteomes" id="UP000738349"/>
    </source>
</evidence>
<sequence>MAPFKVGSVDVKLRGVIPPQAPPASTRTIELPTGHKKRPDCRALPSPIIFDQDQILTLRDGTKIRADIYRPKTEQKIPAIVMWGPYGKSGSGLLNLHTIPLRAGIPESRLSGYEDFEGLDPAEWVPRGYAIINVDARGVNDSEGDIRWWGTAEGRDGHDAIEEIAKLPWCTGKVGMAGNSWLAVSQYFIAAQQPPHLACIAPLEGLGDPAREETFRGGIPNTKFSHSIAELFSGRQQQEDCRAMVQSLTKFNDYWEDKRADMTKIGVPVYIGASYSTDLHTIGSLRAFEEIPHDKKWLVLHATQEWYDLYSQERTEDLSKFFDYYLKNVRNDWLQTKPVRLSFLNYTKLALVNQEFEDLPWHLPSAIAQQLYLNLDPGLSTENPSESGTLSYQADTSAKLSFSYEFPSKTILVGPSTLVIHVAAPDHDDLDIYTHIYKADQHEHILTHLNIPLADDVPADAVKQLTENRIFRYWGPSGNLRASRRHVSPQLSGKTWKTLSYDRIEPVKPSEIVKLEIQLWPTGIVFEAGERLVLKISGEPIGVVALPHLAGIENANKGKHILYVGGQFETYLQFYNAVSI</sequence>
<protein>
    <submittedName>
        <fullName evidence="3">Alpha/Beta hydrolase protein</fullName>
    </submittedName>
</protein>
<dbReference type="InterPro" id="IPR013736">
    <property type="entry name" value="Xaa-Pro_dipept_C"/>
</dbReference>
<dbReference type="InterPro" id="IPR005674">
    <property type="entry name" value="CocE/Ser_esterase"/>
</dbReference>
<dbReference type="Proteomes" id="UP000738349">
    <property type="component" value="Unassembled WGS sequence"/>
</dbReference>
<gene>
    <name evidence="3" type="ORF">EDB81DRAFT_735443</name>
</gene>
<dbReference type="SUPFAM" id="SSF49785">
    <property type="entry name" value="Galactose-binding domain-like"/>
    <property type="match status" value="1"/>
</dbReference>
<reference evidence="3" key="1">
    <citation type="journal article" date="2021" name="Nat. Commun.">
        <title>Genetic determinants of endophytism in the Arabidopsis root mycobiome.</title>
        <authorList>
            <person name="Mesny F."/>
            <person name="Miyauchi S."/>
            <person name="Thiergart T."/>
            <person name="Pickel B."/>
            <person name="Atanasova L."/>
            <person name="Karlsson M."/>
            <person name="Huettel B."/>
            <person name="Barry K.W."/>
            <person name="Haridas S."/>
            <person name="Chen C."/>
            <person name="Bauer D."/>
            <person name="Andreopoulos W."/>
            <person name="Pangilinan J."/>
            <person name="LaButti K."/>
            <person name="Riley R."/>
            <person name="Lipzen A."/>
            <person name="Clum A."/>
            <person name="Drula E."/>
            <person name="Henrissat B."/>
            <person name="Kohler A."/>
            <person name="Grigoriev I.V."/>
            <person name="Martin F.M."/>
            <person name="Hacquard S."/>
        </authorList>
    </citation>
    <scope>NUCLEOTIDE SEQUENCE</scope>
    <source>
        <strain evidence="3">MPI-CAGE-AT-0147</strain>
    </source>
</reference>
<dbReference type="PANTHER" id="PTHR43056">
    <property type="entry name" value="PEPTIDASE S9 PROLYL OLIGOPEPTIDASE"/>
    <property type="match status" value="1"/>
</dbReference>
<dbReference type="GO" id="GO:0008239">
    <property type="term" value="F:dipeptidyl-peptidase activity"/>
    <property type="evidence" value="ECO:0007669"/>
    <property type="project" value="InterPro"/>
</dbReference>
<feature type="domain" description="Xaa-Pro dipeptidyl-peptidase C-terminal" evidence="2">
    <location>
        <begin position="319"/>
        <end position="573"/>
    </location>
</feature>
<dbReference type="Gene3D" id="1.10.3020.20">
    <property type="match status" value="1"/>
</dbReference>
<dbReference type="PANTHER" id="PTHR43056:SF10">
    <property type="entry name" value="COCE_NOND FAMILY, PUTATIVE (AFU_ORTHOLOGUE AFUA_7G00600)-RELATED"/>
    <property type="match status" value="1"/>
</dbReference>
<dbReference type="NCBIfam" id="TIGR00976">
    <property type="entry name" value="CocE_NonD"/>
    <property type="match status" value="1"/>
</dbReference>
<dbReference type="SMART" id="SM00939">
    <property type="entry name" value="PepX_C"/>
    <property type="match status" value="1"/>
</dbReference>
<dbReference type="InterPro" id="IPR029058">
    <property type="entry name" value="AB_hydrolase_fold"/>
</dbReference>
<dbReference type="SUPFAM" id="SSF53474">
    <property type="entry name" value="alpha/beta-Hydrolases"/>
    <property type="match status" value="1"/>
</dbReference>
<evidence type="ECO:0000259" key="2">
    <source>
        <dbReference type="SMART" id="SM00939"/>
    </source>
</evidence>
<dbReference type="InterPro" id="IPR000383">
    <property type="entry name" value="Xaa-Pro-like_dom"/>
</dbReference>
<name>A0A9P9D401_9HYPO</name>
<dbReference type="InterPro" id="IPR008979">
    <property type="entry name" value="Galactose-bd-like_sf"/>
</dbReference>
<evidence type="ECO:0000313" key="3">
    <source>
        <dbReference type="EMBL" id="KAH7112016.1"/>
    </source>
</evidence>
<dbReference type="Gene3D" id="3.40.50.1820">
    <property type="entry name" value="alpha/beta hydrolase"/>
    <property type="match status" value="1"/>
</dbReference>
<dbReference type="InterPro" id="IPR050585">
    <property type="entry name" value="Xaa-Pro_dipeptidyl-ppase/CocE"/>
</dbReference>
<organism evidence="3 4">
    <name type="scientific">Dactylonectria macrodidyma</name>
    <dbReference type="NCBI Taxonomy" id="307937"/>
    <lineage>
        <taxon>Eukaryota</taxon>
        <taxon>Fungi</taxon>
        <taxon>Dikarya</taxon>
        <taxon>Ascomycota</taxon>
        <taxon>Pezizomycotina</taxon>
        <taxon>Sordariomycetes</taxon>
        <taxon>Hypocreomycetidae</taxon>
        <taxon>Hypocreales</taxon>
        <taxon>Nectriaceae</taxon>
        <taxon>Dactylonectria</taxon>
    </lineage>
</organism>
<keyword evidence="1 3" id="KW-0378">Hydrolase</keyword>
<dbReference type="Pfam" id="PF08530">
    <property type="entry name" value="PepX_C"/>
    <property type="match status" value="1"/>
</dbReference>
<keyword evidence="4" id="KW-1185">Reference proteome</keyword>
<accession>A0A9P9D401</accession>
<evidence type="ECO:0000256" key="1">
    <source>
        <dbReference type="ARBA" id="ARBA00022801"/>
    </source>
</evidence>
<dbReference type="EMBL" id="JAGMUV010000039">
    <property type="protein sequence ID" value="KAH7112016.1"/>
    <property type="molecule type" value="Genomic_DNA"/>
</dbReference>
<dbReference type="AlphaFoldDB" id="A0A9P9D401"/>